<sequence length="402" mass="44942">MMDSSQRDSFFGGPSRISTSNQVWSKYHALDGGNIIREQNHDDLKSFGSSTDNEERLQKAAEFGMIAGKLYITFKSSRIGIGNIALSGFWMEEDFFVTCGHFFGEDVSLFWREKAMKDLKIYGSDAEAYVSSSIIAKTQENSSSRRVLFLGRKMPWDVAMFYVPDEEKVIKGSSNTRSCQFSDLEALSSPPPQSPIPVWTVAYCASDSEADQTLRVNFRSNDMGYHEFVVRQKPYFTRYQLLAAKHQDSYKQKFANSGDRPPEFDVLYLPNTRALAVGEFHTSMERDVKTYEKDIPAFPGQAVDRDEDNYANTGALCGKHTISGFHGSSGAPIARLKECDNGMVGSPAIIGLFRGSADNFAFNTYTAFTPEILQWMNELMTKCSAEGKRPANYPMVNSSLAA</sequence>
<name>A0A8H3G3D3_9LECA</name>
<evidence type="ECO:0000313" key="2">
    <source>
        <dbReference type="Proteomes" id="UP000664521"/>
    </source>
</evidence>
<evidence type="ECO:0000313" key="1">
    <source>
        <dbReference type="EMBL" id="CAF9934049.1"/>
    </source>
</evidence>
<evidence type="ECO:0008006" key="3">
    <source>
        <dbReference type="Google" id="ProtNLM"/>
    </source>
</evidence>
<reference evidence="1" key="1">
    <citation type="submission" date="2021-03" db="EMBL/GenBank/DDBJ databases">
        <authorList>
            <person name="Tagirdzhanova G."/>
        </authorList>
    </citation>
    <scope>NUCLEOTIDE SEQUENCE</scope>
</reference>
<dbReference type="EMBL" id="CAJPDS010000072">
    <property type="protein sequence ID" value="CAF9934049.1"/>
    <property type="molecule type" value="Genomic_DNA"/>
</dbReference>
<gene>
    <name evidence="1" type="ORF">HETSPECPRED_009087</name>
</gene>
<dbReference type="Proteomes" id="UP000664521">
    <property type="component" value="Unassembled WGS sequence"/>
</dbReference>
<organism evidence="1 2">
    <name type="scientific">Heterodermia speciosa</name>
    <dbReference type="NCBI Taxonomy" id="116794"/>
    <lineage>
        <taxon>Eukaryota</taxon>
        <taxon>Fungi</taxon>
        <taxon>Dikarya</taxon>
        <taxon>Ascomycota</taxon>
        <taxon>Pezizomycotina</taxon>
        <taxon>Lecanoromycetes</taxon>
        <taxon>OSLEUM clade</taxon>
        <taxon>Lecanoromycetidae</taxon>
        <taxon>Caliciales</taxon>
        <taxon>Physciaceae</taxon>
        <taxon>Heterodermia</taxon>
    </lineage>
</organism>
<accession>A0A8H3G3D3</accession>
<protein>
    <recommendedName>
        <fullName evidence="3">Serine protease</fullName>
    </recommendedName>
</protein>
<dbReference type="AlphaFoldDB" id="A0A8H3G3D3"/>
<comment type="caution">
    <text evidence="1">The sequence shown here is derived from an EMBL/GenBank/DDBJ whole genome shotgun (WGS) entry which is preliminary data.</text>
</comment>
<proteinExistence type="predicted"/>
<keyword evidence="2" id="KW-1185">Reference proteome</keyword>